<evidence type="ECO:0000313" key="2">
    <source>
        <dbReference type="EMBL" id="CAF5220302.1"/>
    </source>
</evidence>
<dbReference type="AlphaFoldDB" id="A0A8S3JT04"/>
<evidence type="ECO:0000313" key="3">
    <source>
        <dbReference type="Proteomes" id="UP000676336"/>
    </source>
</evidence>
<feature type="domain" description="MULE transposase" evidence="1">
    <location>
        <begin position="4"/>
        <end position="62"/>
    </location>
</feature>
<organism evidence="2 3">
    <name type="scientific">Rotaria magnacalcarata</name>
    <dbReference type="NCBI Taxonomy" id="392030"/>
    <lineage>
        <taxon>Eukaryota</taxon>
        <taxon>Metazoa</taxon>
        <taxon>Spiralia</taxon>
        <taxon>Gnathifera</taxon>
        <taxon>Rotifera</taxon>
        <taxon>Eurotatoria</taxon>
        <taxon>Bdelloidea</taxon>
        <taxon>Philodinida</taxon>
        <taxon>Philodinidae</taxon>
        <taxon>Rotaria</taxon>
    </lineage>
</organism>
<dbReference type="Proteomes" id="UP000676336">
    <property type="component" value="Unassembled WGS sequence"/>
</dbReference>
<dbReference type="EMBL" id="CAJOBI010349576">
    <property type="protein sequence ID" value="CAF5220302.1"/>
    <property type="molecule type" value="Genomic_DNA"/>
</dbReference>
<reference evidence="2" key="1">
    <citation type="submission" date="2021-02" db="EMBL/GenBank/DDBJ databases">
        <authorList>
            <person name="Nowell W R."/>
        </authorList>
    </citation>
    <scope>NUCLEOTIDE SEQUENCE</scope>
</reference>
<sequence length="157" mass="18168">MTVNKKAITYRQIFSELKHLASERGKHFLPNLIVTDFESGVIPVIKTEFPSSKHYGCYFHYTQCIYKRIQQLGIQQQYFNDEVLRGLCKKLMALSLMPQDTVLAGYKEIRTNAESLQDAPMKQLLTYFENNWLSDIDMLNVSTTDSRTNNVCEGDNE</sequence>
<gene>
    <name evidence="2" type="ORF">SMN809_LOCUS81831</name>
</gene>
<dbReference type="Pfam" id="PF10551">
    <property type="entry name" value="MULE"/>
    <property type="match status" value="1"/>
</dbReference>
<comment type="caution">
    <text evidence="2">The sequence shown here is derived from an EMBL/GenBank/DDBJ whole genome shotgun (WGS) entry which is preliminary data.</text>
</comment>
<accession>A0A8S3JT04</accession>
<protein>
    <recommendedName>
        <fullName evidence="1">MULE transposase domain-containing protein</fullName>
    </recommendedName>
</protein>
<name>A0A8S3JT04_9BILA</name>
<proteinExistence type="predicted"/>
<feature type="non-terminal residue" evidence="2">
    <location>
        <position position="157"/>
    </location>
</feature>
<evidence type="ECO:0000259" key="1">
    <source>
        <dbReference type="Pfam" id="PF10551"/>
    </source>
</evidence>
<dbReference type="InterPro" id="IPR018289">
    <property type="entry name" value="MULE_transposase_dom"/>
</dbReference>